<dbReference type="NCBIfam" id="NF038083">
    <property type="entry name" value="CU044_5270_fam"/>
    <property type="match status" value="1"/>
</dbReference>
<protein>
    <recommendedName>
        <fullName evidence="5">CU044_5270 family protein</fullName>
    </recommendedName>
</protein>
<sequence length="401" mass="42207">MPQAVVADRILGGHDPADGIDETAATDHTAVLARILDTPGDPGRRGRSQSAARRRSHALWLTPVGMAAVLVAIVVTQLGLPRGTAPSLAQAATPPPLTYQAEAGSAREALLAVAGRIRAAEAPASSSTGYRYVRTQSWDLSTRIDGVQVRSAVLPEIREVWRAPDGSGRIRTVAGEPQFPSEDARQAWEEEGRPIADPADETFPAGGLGAMYPADLPTGTTELAALLATSHPVENGPAETLVAIADLCLEQVPPAPVRAALLDVLASTPDLYFQGRTVDRAGRPALAVAVDSAMSGLPTRYTLLIDPTDGRLLGQEKTLTGTAGALGVPFPALSPTPPSSTPLTPRALNPRVEERGWWPDSRHRGPAERRSRISRWLVAARTPDYSGNADAPAPDGRGSRP</sequence>
<evidence type="ECO:0000256" key="1">
    <source>
        <dbReference type="SAM" id="MobiDB-lite"/>
    </source>
</evidence>
<evidence type="ECO:0008006" key="5">
    <source>
        <dbReference type="Google" id="ProtNLM"/>
    </source>
</evidence>
<gene>
    <name evidence="3" type="ORF">Ga0074812_14018</name>
</gene>
<feature type="region of interest" description="Disordered" evidence="1">
    <location>
        <begin position="329"/>
        <end position="401"/>
    </location>
</feature>
<evidence type="ECO:0000256" key="2">
    <source>
        <dbReference type="SAM" id="Phobius"/>
    </source>
</evidence>
<keyword evidence="2" id="KW-0812">Transmembrane</keyword>
<dbReference type="AlphaFoldDB" id="A0A0S4R0Y9"/>
<dbReference type="EMBL" id="FAOZ01000040">
    <property type="protein sequence ID" value="CUU60442.1"/>
    <property type="molecule type" value="Genomic_DNA"/>
</dbReference>
<keyword evidence="2" id="KW-0472">Membrane</keyword>
<accession>A0A0S4R0Y9</accession>
<dbReference type="Proteomes" id="UP000198802">
    <property type="component" value="Unassembled WGS sequence"/>
</dbReference>
<keyword evidence="2" id="KW-1133">Transmembrane helix</keyword>
<evidence type="ECO:0000313" key="4">
    <source>
        <dbReference type="Proteomes" id="UP000198802"/>
    </source>
</evidence>
<dbReference type="InterPro" id="IPR047789">
    <property type="entry name" value="CU044_5270-like"/>
</dbReference>
<feature type="compositionally biased region" description="Basic and acidic residues" evidence="1">
    <location>
        <begin position="351"/>
        <end position="371"/>
    </location>
</feature>
<name>A0A0S4R0Y9_9ACTN</name>
<proteinExistence type="predicted"/>
<evidence type="ECO:0000313" key="3">
    <source>
        <dbReference type="EMBL" id="CUU60442.1"/>
    </source>
</evidence>
<organism evidence="3 4">
    <name type="scientific">Parafrankia irregularis</name>
    <dbReference type="NCBI Taxonomy" id="795642"/>
    <lineage>
        <taxon>Bacteria</taxon>
        <taxon>Bacillati</taxon>
        <taxon>Actinomycetota</taxon>
        <taxon>Actinomycetes</taxon>
        <taxon>Frankiales</taxon>
        <taxon>Frankiaceae</taxon>
        <taxon>Parafrankia</taxon>
    </lineage>
</organism>
<feature type="transmembrane region" description="Helical" evidence="2">
    <location>
        <begin position="58"/>
        <end position="80"/>
    </location>
</feature>
<keyword evidence="4" id="KW-1185">Reference proteome</keyword>
<reference evidence="4" key="1">
    <citation type="submission" date="2015-11" db="EMBL/GenBank/DDBJ databases">
        <authorList>
            <person name="Varghese N."/>
        </authorList>
    </citation>
    <scope>NUCLEOTIDE SEQUENCE [LARGE SCALE GENOMIC DNA]</scope>
    <source>
        <strain evidence="4">DSM 45899</strain>
    </source>
</reference>